<accession>A0A9W3P9V0</accession>
<dbReference type="EMBL" id="CP003774">
    <property type="protein sequence ID" value="AFQ48901.1"/>
    <property type="molecule type" value="Genomic_DNA"/>
</dbReference>
<organism evidence="2 3">
    <name type="scientific">Burkholderia cepacia GG4</name>
    <dbReference type="NCBI Taxonomy" id="1009846"/>
    <lineage>
        <taxon>Bacteria</taxon>
        <taxon>Pseudomonadati</taxon>
        <taxon>Pseudomonadota</taxon>
        <taxon>Betaproteobacteria</taxon>
        <taxon>Burkholderiales</taxon>
        <taxon>Burkholderiaceae</taxon>
        <taxon>Burkholderia</taxon>
        <taxon>Burkholderia cepacia complex</taxon>
    </lineage>
</organism>
<dbReference type="RefSeq" id="WP_014897747.1">
    <property type="nucleotide sequence ID" value="NC_018513.1"/>
</dbReference>
<reference evidence="2 3" key="1">
    <citation type="journal article" date="2012" name="J. Bacteriol.">
        <title>Complete Genome Sequence of Burkholderia sp. Strain GG4, a Betaproteobacterium That Reduces 3-Oxo-N-Acylhomoserine Lactones and Produces Different N-Acylhomoserine Lactones.</title>
        <authorList>
            <person name="Hong K.W."/>
            <person name="Koh C.L."/>
            <person name="Sam C.K."/>
            <person name="Yin W.F."/>
            <person name="Chan K.G."/>
        </authorList>
    </citation>
    <scope>NUCLEOTIDE SEQUENCE [LARGE SCALE GENOMIC DNA]</scope>
    <source>
        <strain evidence="2 3">GG4</strain>
    </source>
</reference>
<gene>
    <name evidence="2" type="ORF">GEM_2494</name>
</gene>
<dbReference type="KEGG" id="bct:GEM_2494"/>
<evidence type="ECO:0000313" key="2">
    <source>
        <dbReference type="EMBL" id="AFQ48901.1"/>
    </source>
</evidence>
<dbReference type="AlphaFoldDB" id="A0A9W3P9V0"/>
<feature type="region of interest" description="Disordered" evidence="1">
    <location>
        <begin position="1"/>
        <end position="40"/>
    </location>
</feature>
<evidence type="ECO:0000313" key="3">
    <source>
        <dbReference type="Proteomes" id="UP000032866"/>
    </source>
</evidence>
<feature type="compositionally biased region" description="Low complexity" evidence="1">
    <location>
        <begin position="1"/>
        <end position="11"/>
    </location>
</feature>
<protein>
    <submittedName>
        <fullName evidence="2">Uncharacterized protein</fullName>
    </submittedName>
</protein>
<name>A0A9W3P9V0_BURCE</name>
<evidence type="ECO:0000256" key="1">
    <source>
        <dbReference type="SAM" id="MobiDB-lite"/>
    </source>
</evidence>
<dbReference type="Proteomes" id="UP000032866">
    <property type="component" value="Chromosome 1"/>
</dbReference>
<sequence length="91" mass="9835">MPTVHTRASSAPRPPVAPVAARTPPHERLDPLPHPSATHDLLDDPLTLIAMANALHADRPARAADAAATEFDWTSQLSHRRLTDAPGTLRR</sequence>
<proteinExistence type="predicted"/>